<name>A0AAQ4DPT3_AMBAM</name>
<evidence type="ECO:0000313" key="2">
    <source>
        <dbReference type="Proteomes" id="UP001321473"/>
    </source>
</evidence>
<gene>
    <name evidence="1" type="ORF">V5799_032920</name>
</gene>
<dbReference type="AlphaFoldDB" id="A0AAQ4DPT3"/>
<keyword evidence="2" id="KW-1185">Reference proteome</keyword>
<comment type="caution">
    <text evidence="1">The sequence shown here is derived from an EMBL/GenBank/DDBJ whole genome shotgun (WGS) entry which is preliminary data.</text>
</comment>
<protein>
    <submittedName>
        <fullName evidence="1">Uncharacterized protein</fullName>
    </submittedName>
</protein>
<evidence type="ECO:0000313" key="1">
    <source>
        <dbReference type="EMBL" id="KAK8764473.1"/>
    </source>
</evidence>
<dbReference type="EMBL" id="JARKHS020028204">
    <property type="protein sequence ID" value="KAK8764473.1"/>
    <property type="molecule type" value="Genomic_DNA"/>
</dbReference>
<accession>A0AAQ4DPT3</accession>
<organism evidence="1 2">
    <name type="scientific">Amblyomma americanum</name>
    <name type="common">Lone star tick</name>
    <dbReference type="NCBI Taxonomy" id="6943"/>
    <lineage>
        <taxon>Eukaryota</taxon>
        <taxon>Metazoa</taxon>
        <taxon>Ecdysozoa</taxon>
        <taxon>Arthropoda</taxon>
        <taxon>Chelicerata</taxon>
        <taxon>Arachnida</taxon>
        <taxon>Acari</taxon>
        <taxon>Parasitiformes</taxon>
        <taxon>Ixodida</taxon>
        <taxon>Ixodoidea</taxon>
        <taxon>Ixodidae</taxon>
        <taxon>Amblyomminae</taxon>
        <taxon>Amblyomma</taxon>
    </lineage>
</organism>
<sequence>MYNFASCIGYYIRKCLRRGALNLASSFFFLRSHHSVSYAIHLSLSWRILSTTELLNPPPETISQCCTDLFTLSETVNFLRFFSQFSSPAISQPRIRCRRCRMTLLAATTDGISETE</sequence>
<dbReference type="Proteomes" id="UP001321473">
    <property type="component" value="Unassembled WGS sequence"/>
</dbReference>
<reference evidence="1 2" key="1">
    <citation type="journal article" date="2023" name="Arcadia Sci">
        <title>De novo assembly of a long-read Amblyomma americanum tick genome.</title>
        <authorList>
            <person name="Chou S."/>
            <person name="Poskanzer K.E."/>
            <person name="Rollins M."/>
            <person name="Thuy-Boun P.S."/>
        </authorList>
    </citation>
    <scope>NUCLEOTIDE SEQUENCE [LARGE SCALE GENOMIC DNA]</scope>
    <source>
        <strain evidence="1">F_SG_1</strain>
        <tissue evidence="1">Salivary glands</tissue>
    </source>
</reference>
<proteinExistence type="predicted"/>